<dbReference type="PANTHER" id="PTHR34295:SF4">
    <property type="entry name" value="BIOTIN TRANSPORTER BIOY-RELATED"/>
    <property type="match status" value="1"/>
</dbReference>
<keyword evidence="4 8" id="KW-1003">Cell membrane</keyword>
<evidence type="ECO:0000256" key="4">
    <source>
        <dbReference type="ARBA" id="ARBA00022475"/>
    </source>
</evidence>
<gene>
    <name evidence="10" type="ORF">J2S63_003077</name>
</gene>
<dbReference type="PANTHER" id="PTHR34295">
    <property type="entry name" value="BIOTIN TRANSPORTER BIOY"/>
    <property type="match status" value="1"/>
</dbReference>
<feature type="transmembrane region" description="Helical" evidence="9">
    <location>
        <begin position="128"/>
        <end position="148"/>
    </location>
</feature>
<dbReference type="InterPro" id="IPR003784">
    <property type="entry name" value="BioY"/>
</dbReference>
<feature type="transmembrane region" description="Helical" evidence="9">
    <location>
        <begin position="39"/>
        <end position="59"/>
    </location>
</feature>
<reference evidence="10 11" key="1">
    <citation type="submission" date="2023-07" db="EMBL/GenBank/DDBJ databases">
        <title>Sequencing the genomes of 1000 actinobacteria strains.</title>
        <authorList>
            <person name="Klenk H.-P."/>
        </authorList>
    </citation>
    <scope>NUCLEOTIDE SEQUENCE [LARGE SCALE GENOMIC DNA]</scope>
    <source>
        <strain evidence="10 11">DSM 19426</strain>
    </source>
</reference>
<evidence type="ECO:0000256" key="3">
    <source>
        <dbReference type="ARBA" id="ARBA00022448"/>
    </source>
</evidence>
<comment type="subcellular location">
    <subcellularLocation>
        <location evidence="1 8">Cell membrane</location>
        <topology evidence="1 8">Multi-pass membrane protein</topology>
    </subcellularLocation>
</comment>
<keyword evidence="7 8" id="KW-0472">Membrane</keyword>
<accession>A0ABU2BYQ7</accession>
<dbReference type="Proteomes" id="UP001183648">
    <property type="component" value="Unassembled WGS sequence"/>
</dbReference>
<name>A0ABU2BYQ7_9ACTN</name>
<evidence type="ECO:0000256" key="8">
    <source>
        <dbReference type="PIRNR" id="PIRNR016661"/>
    </source>
</evidence>
<keyword evidence="11" id="KW-1185">Reference proteome</keyword>
<evidence type="ECO:0000256" key="2">
    <source>
        <dbReference type="ARBA" id="ARBA00010692"/>
    </source>
</evidence>
<keyword evidence="6 9" id="KW-1133">Transmembrane helix</keyword>
<evidence type="ECO:0000256" key="9">
    <source>
        <dbReference type="SAM" id="Phobius"/>
    </source>
</evidence>
<keyword evidence="5 9" id="KW-0812">Transmembrane</keyword>
<dbReference type="PIRSF" id="PIRSF016661">
    <property type="entry name" value="BioY"/>
    <property type="match status" value="1"/>
</dbReference>
<sequence length="204" mass="20887">MRNPSTRGLLGARDLALVAVFVGIVAAFGLVPAFQPTGLAVPITLQSMGVMLAGSILGARRGGLSLLVFVLLVAAGLPLLAGQVGGLGMFTTPRAGFLVGFPVAAFVTGLVASAAARPGREYDVRWGFLANVLGGVVALYACGLLGVMRFAHLPVDEAFTALWVFVPGDLVKAAVATVVAAGVHRGYPGLLVRERDEQPEPAAV</sequence>
<evidence type="ECO:0000313" key="10">
    <source>
        <dbReference type="EMBL" id="MDR7363524.1"/>
    </source>
</evidence>
<feature type="transmembrane region" description="Helical" evidence="9">
    <location>
        <begin position="12"/>
        <end position="33"/>
    </location>
</feature>
<evidence type="ECO:0000313" key="11">
    <source>
        <dbReference type="Proteomes" id="UP001183648"/>
    </source>
</evidence>
<dbReference type="Pfam" id="PF02632">
    <property type="entry name" value="BioY"/>
    <property type="match status" value="1"/>
</dbReference>
<feature type="transmembrane region" description="Helical" evidence="9">
    <location>
        <begin position="96"/>
        <end position="116"/>
    </location>
</feature>
<proteinExistence type="inferred from homology"/>
<evidence type="ECO:0000256" key="7">
    <source>
        <dbReference type="ARBA" id="ARBA00023136"/>
    </source>
</evidence>
<dbReference type="RefSeq" id="WP_310304013.1">
    <property type="nucleotide sequence ID" value="NZ_BAAAPS010000003.1"/>
</dbReference>
<feature type="transmembrane region" description="Helical" evidence="9">
    <location>
        <begin position="160"/>
        <end position="183"/>
    </location>
</feature>
<feature type="transmembrane region" description="Helical" evidence="9">
    <location>
        <begin position="66"/>
        <end position="90"/>
    </location>
</feature>
<evidence type="ECO:0000256" key="1">
    <source>
        <dbReference type="ARBA" id="ARBA00004651"/>
    </source>
</evidence>
<protein>
    <recommendedName>
        <fullName evidence="8">Biotin transporter</fullName>
    </recommendedName>
</protein>
<organism evidence="10 11">
    <name type="scientific">Nocardioides marmoribigeumensis</name>
    <dbReference type="NCBI Taxonomy" id="433649"/>
    <lineage>
        <taxon>Bacteria</taxon>
        <taxon>Bacillati</taxon>
        <taxon>Actinomycetota</taxon>
        <taxon>Actinomycetes</taxon>
        <taxon>Propionibacteriales</taxon>
        <taxon>Nocardioidaceae</taxon>
        <taxon>Nocardioides</taxon>
    </lineage>
</organism>
<dbReference type="EMBL" id="JAVDYG010000001">
    <property type="protein sequence ID" value="MDR7363524.1"/>
    <property type="molecule type" value="Genomic_DNA"/>
</dbReference>
<comment type="caution">
    <text evidence="10">The sequence shown here is derived from an EMBL/GenBank/DDBJ whole genome shotgun (WGS) entry which is preliminary data.</text>
</comment>
<comment type="similarity">
    <text evidence="2 8">Belongs to the BioY family.</text>
</comment>
<evidence type="ECO:0000256" key="5">
    <source>
        <dbReference type="ARBA" id="ARBA00022692"/>
    </source>
</evidence>
<keyword evidence="3 8" id="KW-0813">Transport</keyword>
<evidence type="ECO:0000256" key="6">
    <source>
        <dbReference type="ARBA" id="ARBA00022989"/>
    </source>
</evidence>
<dbReference type="Gene3D" id="1.10.1760.20">
    <property type="match status" value="1"/>
</dbReference>